<dbReference type="PANTHER" id="PTHR33992:SF1">
    <property type="entry name" value="RIBONUCLEASE P PROTEIN COMPONENT"/>
    <property type="match status" value="1"/>
</dbReference>
<gene>
    <name evidence="7 9" type="primary">rnpA</name>
    <name evidence="9" type="ORF">PUT78_10980</name>
</gene>
<evidence type="ECO:0000256" key="7">
    <source>
        <dbReference type="HAMAP-Rule" id="MF_00227"/>
    </source>
</evidence>
<dbReference type="InterPro" id="IPR000100">
    <property type="entry name" value="RNase_P"/>
</dbReference>
<evidence type="ECO:0000256" key="3">
    <source>
        <dbReference type="ARBA" id="ARBA00022722"/>
    </source>
</evidence>
<dbReference type="Gene3D" id="3.30.230.10">
    <property type="match status" value="1"/>
</dbReference>
<dbReference type="NCBIfam" id="TIGR00188">
    <property type="entry name" value="rnpA"/>
    <property type="match status" value="1"/>
</dbReference>
<evidence type="ECO:0000256" key="8">
    <source>
        <dbReference type="NCBIfam" id="TIGR00188"/>
    </source>
</evidence>
<dbReference type="EMBL" id="JAQZSM010000008">
    <property type="protein sequence ID" value="MDD7971628.1"/>
    <property type="molecule type" value="Genomic_DNA"/>
</dbReference>
<keyword evidence="10" id="KW-1185">Reference proteome</keyword>
<dbReference type="EC" id="3.1.26.5" evidence="7 8"/>
<dbReference type="PROSITE" id="PS00648">
    <property type="entry name" value="RIBONUCLEASE_P"/>
    <property type="match status" value="1"/>
</dbReference>
<dbReference type="RefSeq" id="WP_274352305.1">
    <property type="nucleotide sequence ID" value="NZ_JAQZSM010000008.1"/>
</dbReference>
<reference evidence="9" key="1">
    <citation type="submission" date="2023-02" db="EMBL/GenBank/DDBJ databases">
        <title>Description of Roseinatronobacter alkalisoli sp. nov., an alkaliphilic bacerium isolated from soda soil.</title>
        <authorList>
            <person name="Wei W."/>
        </authorList>
    </citation>
    <scope>NUCLEOTIDE SEQUENCE</scope>
    <source>
        <strain evidence="9">HJB301</strain>
    </source>
</reference>
<dbReference type="GO" id="GO:0004526">
    <property type="term" value="F:ribonuclease P activity"/>
    <property type="evidence" value="ECO:0007669"/>
    <property type="project" value="UniProtKB-EC"/>
</dbReference>
<sequence>MTPPKADVAGQAACAANASAVLSYAKPAVIKKRTDFLRAAKAKRVPCPAFLVQACPRGDEATFRVGFTCSKKVGNAVIRNRAKRRLREIARMVMARHGRVGWDYVLVGRPDATVSRDFSAMCDDLERALKKLHGPAR</sequence>
<evidence type="ECO:0000313" key="9">
    <source>
        <dbReference type="EMBL" id="MDD7971628.1"/>
    </source>
</evidence>
<evidence type="ECO:0000256" key="4">
    <source>
        <dbReference type="ARBA" id="ARBA00022759"/>
    </source>
</evidence>
<dbReference type="Proteomes" id="UP001431784">
    <property type="component" value="Unassembled WGS sequence"/>
</dbReference>
<accession>A0ABT5TCI4</accession>
<evidence type="ECO:0000256" key="6">
    <source>
        <dbReference type="ARBA" id="ARBA00022884"/>
    </source>
</evidence>
<dbReference type="Pfam" id="PF00825">
    <property type="entry name" value="Ribonuclease_P"/>
    <property type="match status" value="1"/>
</dbReference>
<comment type="similarity">
    <text evidence="7">Belongs to the RnpA family.</text>
</comment>
<comment type="caution">
    <text evidence="9">The sequence shown here is derived from an EMBL/GenBank/DDBJ whole genome shotgun (WGS) entry which is preliminary data.</text>
</comment>
<proteinExistence type="inferred from homology"/>
<evidence type="ECO:0000256" key="2">
    <source>
        <dbReference type="ARBA" id="ARBA00022694"/>
    </source>
</evidence>
<keyword evidence="5 7" id="KW-0378">Hydrolase</keyword>
<comment type="subunit">
    <text evidence="7">Consists of a catalytic RNA component (M1 or rnpB) and a protein subunit.</text>
</comment>
<comment type="function">
    <text evidence="1 7">RNaseP catalyzes the removal of the 5'-leader sequence from pre-tRNA to produce the mature 5'-terminus. It can also cleave other RNA substrates such as 4.5S RNA. The protein component plays an auxiliary but essential role in vivo by binding to the 5'-leader sequence and broadening the substrate specificity of the ribozyme.</text>
</comment>
<keyword evidence="4 7" id="KW-0255">Endonuclease</keyword>
<comment type="catalytic activity">
    <reaction evidence="7">
        <text>Endonucleolytic cleavage of RNA, removing 5'-extranucleotides from tRNA precursor.</text>
        <dbReference type="EC" id="3.1.26.5"/>
    </reaction>
</comment>
<protein>
    <recommendedName>
        <fullName evidence="7 8">Ribonuclease P protein component</fullName>
        <shortName evidence="7">RNase P protein</shortName>
        <shortName evidence="7">RNaseP protein</shortName>
        <ecNumber evidence="7 8">3.1.26.5</ecNumber>
    </recommendedName>
    <alternativeName>
        <fullName evidence="7">Protein C5</fullName>
    </alternativeName>
</protein>
<evidence type="ECO:0000256" key="5">
    <source>
        <dbReference type="ARBA" id="ARBA00022801"/>
    </source>
</evidence>
<dbReference type="PANTHER" id="PTHR33992">
    <property type="entry name" value="RIBONUCLEASE P PROTEIN COMPONENT"/>
    <property type="match status" value="1"/>
</dbReference>
<dbReference type="InterPro" id="IPR020568">
    <property type="entry name" value="Ribosomal_Su5_D2-typ_SF"/>
</dbReference>
<dbReference type="HAMAP" id="MF_00227">
    <property type="entry name" value="RNase_P"/>
    <property type="match status" value="1"/>
</dbReference>
<keyword evidence="6 7" id="KW-0694">RNA-binding</keyword>
<evidence type="ECO:0000256" key="1">
    <source>
        <dbReference type="ARBA" id="ARBA00002663"/>
    </source>
</evidence>
<keyword evidence="3 7" id="KW-0540">Nuclease</keyword>
<keyword evidence="2 7" id="KW-0819">tRNA processing</keyword>
<evidence type="ECO:0000313" key="10">
    <source>
        <dbReference type="Proteomes" id="UP001431784"/>
    </source>
</evidence>
<name>A0ABT5TCI4_9RHOB</name>
<dbReference type="InterPro" id="IPR014721">
    <property type="entry name" value="Ribsml_uS5_D2-typ_fold_subgr"/>
</dbReference>
<dbReference type="SUPFAM" id="SSF54211">
    <property type="entry name" value="Ribosomal protein S5 domain 2-like"/>
    <property type="match status" value="1"/>
</dbReference>
<organism evidence="9 10">
    <name type="scientific">Roseinatronobacter alkalisoli</name>
    <dbReference type="NCBI Taxonomy" id="3028235"/>
    <lineage>
        <taxon>Bacteria</taxon>
        <taxon>Pseudomonadati</taxon>
        <taxon>Pseudomonadota</taxon>
        <taxon>Alphaproteobacteria</taxon>
        <taxon>Rhodobacterales</taxon>
        <taxon>Paracoccaceae</taxon>
        <taxon>Roseinatronobacter</taxon>
    </lineage>
</organism>
<dbReference type="InterPro" id="IPR020539">
    <property type="entry name" value="RNase_P_CS"/>
</dbReference>